<reference evidence="2 3" key="1">
    <citation type="submission" date="2021-04" db="EMBL/GenBank/DDBJ databases">
        <title>Genome analysis of Polyangium sp.</title>
        <authorList>
            <person name="Li Y."/>
            <person name="Wang J."/>
        </authorList>
    </citation>
    <scope>NUCLEOTIDE SEQUENCE [LARGE SCALE GENOMIC DNA]</scope>
    <source>
        <strain evidence="2 3">SDU14</strain>
    </source>
</reference>
<keyword evidence="2" id="KW-0378">Hydrolase</keyword>
<dbReference type="InterPro" id="IPR029058">
    <property type="entry name" value="AB_hydrolase_fold"/>
</dbReference>
<evidence type="ECO:0000313" key="2">
    <source>
        <dbReference type="EMBL" id="MDC3988727.1"/>
    </source>
</evidence>
<accession>A0A9X3XEB0</accession>
<dbReference type="InterPro" id="IPR007751">
    <property type="entry name" value="DUF676_lipase-like"/>
</dbReference>
<sequence>MRKNVELLIGVLNGAVGDYLHRTGNGLATPMTFVHGEKPLRATRRALLDAYPHATARIAVLVHGLMSVESIWQMPDGETYGSLLARDLGFTPVFVRYNSGLHVSDNGEALDALFERLVDEYPVPVEEILLMGHSMGGLVLRSATHVASEKGRRWLPLATRAFYIGTPHLGAPLERIGNVVSWTLQKVGNPVATLIADILNLRSSGVKDLRFANLRREDWEGADEGALLQNRRHPVPLLPHIRHHLIAGTLSKDPRLGLLFGDALVAVASATGRAEPRHRCSPFPQEHVRIMAGMDHLRIAADPDVYTQIRAWCEETT</sequence>
<dbReference type="Gene3D" id="3.40.50.1820">
    <property type="entry name" value="alpha/beta hydrolase"/>
    <property type="match status" value="1"/>
</dbReference>
<dbReference type="EMBL" id="JAGTJJ010000081">
    <property type="protein sequence ID" value="MDC3988727.1"/>
    <property type="molecule type" value="Genomic_DNA"/>
</dbReference>
<dbReference type="SUPFAM" id="SSF53474">
    <property type="entry name" value="alpha/beta-Hydrolases"/>
    <property type="match status" value="1"/>
</dbReference>
<name>A0A9X3XEB0_9BACT</name>
<dbReference type="GO" id="GO:0016787">
    <property type="term" value="F:hydrolase activity"/>
    <property type="evidence" value="ECO:0007669"/>
    <property type="project" value="UniProtKB-KW"/>
</dbReference>
<dbReference type="Pfam" id="PF05057">
    <property type="entry name" value="DUF676"/>
    <property type="match status" value="1"/>
</dbReference>
<organism evidence="2 3">
    <name type="scientific">Polyangium jinanense</name>
    <dbReference type="NCBI Taxonomy" id="2829994"/>
    <lineage>
        <taxon>Bacteria</taxon>
        <taxon>Pseudomonadati</taxon>
        <taxon>Myxococcota</taxon>
        <taxon>Polyangia</taxon>
        <taxon>Polyangiales</taxon>
        <taxon>Polyangiaceae</taxon>
        <taxon>Polyangium</taxon>
    </lineage>
</organism>
<keyword evidence="3" id="KW-1185">Reference proteome</keyword>
<gene>
    <name evidence="2" type="ORF">KEG57_50140</name>
</gene>
<proteinExistence type="predicted"/>
<evidence type="ECO:0000313" key="3">
    <source>
        <dbReference type="Proteomes" id="UP001151081"/>
    </source>
</evidence>
<comment type="caution">
    <text evidence="2">The sequence shown here is derived from an EMBL/GenBank/DDBJ whole genome shotgun (WGS) entry which is preliminary data.</text>
</comment>
<dbReference type="Proteomes" id="UP001151081">
    <property type="component" value="Unassembled WGS sequence"/>
</dbReference>
<protein>
    <submittedName>
        <fullName evidence="2">Alpha/beta hydrolase</fullName>
    </submittedName>
</protein>
<dbReference type="AlphaFoldDB" id="A0A9X3XEB0"/>
<dbReference type="RefSeq" id="WP_272428060.1">
    <property type="nucleotide sequence ID" value="NZ_JAGTJJ010000081.1"/>
</dbReference>
<evidence type="ECO:0000259" key="1">
    <source>
        <dbReference type="Pfam" id="PF05057"/>
    </source>
</evidence>
<feature type="domain" description="DUF676" evidence="1">
    <location>
        <begin position="58"/>
        <end position="193"/>
    </location>
</feature>